<comment type="function">
    <text evidence="8">Catalyzes the attachment of glycine to tRNA(Gly).</text>
</comment>
<comment type="subunit">
    <text evidence="8">Homodimer.</text>
</comment>
<dbReference type="InterPro" id="IPR004154">
    <property type="entry name" value="Anticodon-bd"/>
</dbReference>
<dbReference type="InterPro" id="IPR033731">
    <property type="entry name" value="GlyRS-like_core"/>
</dbReference>
<dbReference type="RefSeq" id="WP_015248273.1">
    <property type="nucleotide sequence ID" value="NC_019892.1"/>
</dbReference>
<dbReference type="SUPFAM" id="SSF52954">
    <property type="entry name" value="Class II aaRS ABD-related"/>
    <property type="match status" value="1"/>
</dbReference>
<feature type="binding site" evidence="8">
    <location>
        <position position="212"/>
    </location>
    <ligand>
        <name>substrate</name>
    </ligand>
</feature>
<dbReference type="FunFam" id="3.40.50.800:FF:000002">
    <property type="entry name" value="Glycine--tRNA ligase"/>
    <property type="match status" value="1"/>
</dbReference>
<comment type="similarity">
    <text evidence="1 8">Belongs to the class-II aminoacyl-tRNA synthetase family.</text>
</comment>
<evidence type="ECO:0000256" key="6">
    <source>
        <dbReference type="ARBA" id="ARBA00022917"/>
    </source>
</evidence>
<dbReference type="AlphaFoldDB" id="L0DIT1"/>
<evidence type="ECO:0000256" key="5">
    <source>
        <dbReference type="ARBA" id="ARBA00022840"/>
    </source>
</evidence>
<keyword evidence="6 8" id="KW-0648">Protein biosynthesis</keyword>
<evidence type="ECO:0000256" key="7">
    <source>
        <dbReference type="ARBA" id="ARBA00023146"/>
    </source>
</evidence>
<dbReference type="InterPro" id="IPR006195">
    <property type="entry name" value="aa-tRNA-synth_II"/>
</dbReference>
<dbReference type="GO" id="GO:1990742">
    <property type="term" value="C:microvesicle"/>
    <property type="evidence" value="ECO:0007669"/>
    <property type="project" value="UniProtKB-ARBA"/>
</dbReference>
<keyword evidence="11" id="KW-1185">Reference proteome</keyword>
<evidence type="ECO:0000313" key="11">
    <source>
        <dbReference type="Proteomes" id="UP000010798"/>
    </source>
</evidence>
<evidence type="ECO:0000256" key="8">
    <source>
        <dbReference type="HAMAP-Rule" id="MF_00253"/>
    </source>
</evidence>
<keyword evidence="2 8" id="KW-0963">Cytoplasm</keyword>
<feature type="binding site" evidence="8">
    <location>
        <begin position="259"/>
        <end position="263"/>
    </location>
    <ligand>
        <name>substrate</name>
    </ligand>
</feature>
<gene>
    <name evidence="8" type="primary">glyQS</name>
    <name evidence="10" type="ordered locus">Sinac_5013</name>
</gene>
<proteinExistence type="inferred from homology"/>
<dbReference type="Gene3D" id="3.40.50.800">
    <property type="entry name" value="Anticodon-binding domain"/>
    <property type="match status" value="1"/>
</dbReference>
<dbReference type="PANTHER" id="PTHR10745:SF8">
    <property type="entry name" value="DNA POLYMERASE SUBUNIT GAMMA-2, MITOCHONDRIAL"/>
    <property type="match status" value="1"/>
</dbReference>
<feature type="binding site" evidence="8">
    <location>
        <begin position="244"/>
        <end position="246"/>
    </location>
    <ligand>
        <name>ATP</name>
        <dbReference type="ChEBI" id="CHEBI:30616"/>
    </ligand>
</feature>
<dbReference type="InterPro" id="IPR036621">
    <property type="entry name" value="Anticodon-bd_dom_sf"/>
</dbReference>
<dbReference type="Gene3D" id="3.30.930.10">
    <property type="entry name" value="Bira Bifunctional Protein, Domain 2"/>
    <property type="match status" value="1"/>
</dbReference>
<keyword evidence="4 8" id="KW-0547">Nucleotide-binding</keyword>
<evidence type="ECO:0000259" key="9">
    <source>
        <dbReference type="PROSITE" id="PS50862"/>
    </source>
</evidence>
<name>L0DIT1_SINAD</name>
<evidence type="ECO:0000256" key="4">
    <source>
        <dbReference type="ARBA" id="ARBA00022741"/>
    </source>
</evidence>
<dbReference type="NCBIfam" id="TIGR00389">
    <property type="entry name" value="glyS_dimeric"/>
    <property type="match status" value="1"/>
</dbReference>
<keyword evidence="5 8" id="KW-0067">ATP-binding</keyword>
<feature type="binding site" evidence="8">
    <location>
        <begin position="396"/>
        <end position="400"/>
    </location>
    <ligand>
        <name>substrate</name>
    </ligand>
</feature>
<comment type="catalytic activity">
    <reaction evidence="8">
        <text>tRNA(Gly) + glycine + ATP = glycyl-tRNA(Gly) + AMP + diphosphate</text>
        <dbReference type="Rhea" id="RHEA:16013"/>
        <dbReference type="Rhea" id="RHEA-COMP:9664"/>
        <dbReference type="Rhea" id="RHEA-COMP:9683"/>
        <dbReference type="ChEBI" id="CHEBI:30616"/>
        <dbReference type="ChEBI" id="CHEBI:33019"/>
        <dbReference type="ChEBI" id="CHEBI:57305"/>
        <dbReference type="ChEBI" id="CHEBI:78442"/>
        <dbReference type="ChEBI" id="CHEBI:78522"/>
        <dbReference type="ChEBI" id="CHEBI:456215"/>
        <dbReference type="EC" id="6.1.1.14"/>
    </reaction>
</comment>
<dbReference type="Proteomes" id="UP000010798">
    <property type="component" value="Chromosome"/>
</dbReference>
<accession>L0DIT1</accession>
<feature type="binding site" evidence="8">
    <location>
        <begin position="400"/>
        <end position="403"/>
    </location>
    <ligand>
        <name>ATP</name>
        <dbReference type="ChEBI" id="CHEBI:30616"/>
    </ligand>
</feature>
<dbReference type="HAMAP" id="MF_00253_B">
    <property type="entry name" value="Gly_tRNA_synth_B"/>
    <property type="match status" value="1"/>
</dbReference>
<dbReference type="InterPro" id="IPR002314">
    <property type="entry name" value="aa-tRNA-synt_IIb"/>
</dbReference>
<dbReference type="NCBIfam" id="NF003211">
    <property type="entry name" value="PRK04173.1"/>
    <property type="match status" value="1"/>
</dbReference>
<comment type="subcellular location">
    <subcellularLocation>
        <location evidence="8">Cytoplasm</location>
    </subcellularLocation>
</comment>
<dbReference type="GO" id="GO:0004081">
    <property type="term" value="F:bis(5'-nucleosyl)-tetraphosphatase (asymmetrical) activity"/>
    <property type="evidence" value="ECO:0007669"/>
    <property type="project" value="UniProtKB-ARBA"/>
</dbReference>
<dbReference type="STRING" id="886293.Sinac_5013"/>
<dbReference type="eggNOG" id="COG0423">
    <property type="taxonomic scope" value="Bacteria"/>
</dbReference>
<dbReference type="GO" id="GO:0005524">
    <property type="term" value="F:ATP binding"/>
    <property type="evidence" value="ECO:0007669"/>
    <property type="project" value="UniProtKB-UniRule"/>
</dbReference>
<evidence type="ECO:0000256" key="2">
    <source>
        <dbReference type="ARBA" id="ARBA00022490"/>
    </source>
</evidence>
<protein>
    <recommendedName>
        <fullName evidence="8">Glycine--tRNA ligase</fullName>
        <ecNumber evidence="8">6.1.1.14</ecNumber>
    </recommendedName>
    <alternativeName>
        <fullName evidence="8">Glycyl-tRNA synthetase</fullName>
        <shortName evidence="8">GlyRS</shortName>
    </alternativeName>
</protein>
<keyword evidence="7 8" id="KW-0030">Aminoacyl-tRNA synthetase</keyword>
<feature type="binding site" evidence="8">
    <location>
        <begin position="328"/>
        <end position="329"/>
    </location>
    <ligand>
        <name>ATP</name>
        <dbReference type="ChEBI" id="CHEBI:30616"/>
    </ligand>
</feature>
<dbReference type="GO" id="GO:0006426">
    <property type="term" value="P:glycyl-tRNA aminoacylation"/>
    <property type="evidence" value="ECO:0007669"/>
    <property type="project" value="UniProtKB-UniRule"/>
</dbReference>
<dbReference type="PRINTS" id="PR01043">
    <property type="entry name" value="TRNASYNTHGLY"/>
</dbReference>
<dbReference type="EMBL" id="CP003364">
    <property type="protein sequence ID" value="AGA29167.1"/>
    <property type="molecule type" value="Genomic_DNA"/>
</dbReference>
<feature type="domain" description="Aminoacyl-transfer RNA synthetases class-II family profile" evidence="9">
    <location>
        <begin position="192"/>
        <end position="430"/>
    </location>
</feature>
<dbReference type="HOGENOM" id="CLU_015515_2_1_0"/>
<feature type="binding site" evidence="8">
    <location>
        <begin position="254"/>
        <end position="259"/>
    </location>
    <ligand>
        <name>ATP</name>
        <dbReference type="ChEBI" id="CHEBI:30616"/>
    </ligand>
</feature>
<dbReference type="InterPro" id="IPR002315">
    <property type="entry name" value="tRNA-synt_gly"/>
</dbReference>
<dbReference type="SUPFAM" id="SSF55681">
    <property type="entry name" value="Class II aaRS and biotin synthetases"/>
    <property type="match status" value="1"/>
</dbReference>
<dbReference type="InterPro" id="IPR022961">
    <property type="entry name" value="Gly_tRNA_ligase_bac"/>
</dbReference>
<reference evidence="10 11" key="1">
    <citation type="submission" date="2012-02" db="EMBL/GenBank/DDBJ databases">
        <title>Complete sequence of chromosome of Singulisphaera acidiphila DSM 18658.</title>
        <authorList>
            <consortium name="US DOE Joint Genome Institute (JGI-PGF)"/>
            <person name="Lucas S."/>
            <person name="Copeland A."/>
            <person name="Lapidus A."/>
            <person name="Glavina del Rio T."/>
            <person name="Dalin E."/>
            <person name="Tice H."/>
            <person name="Bruce D."/>
            <person name="Goodwin L."/>
            <person name="Pitluck S."/>
            <person name="Peters L."/>
            <person name="Ovchinnikova G."/>
            <person name="Chertkov O."/>
            <person name="Kyrpides N."/>
            <person name="Mavromatis K."/>
            <person name="Ivanova N."/>
            <person name="Brettin T."/>
            <person name="Detter J.C."/>
            <person name="Han C."/>
            <person name="Larimer F."/>
            <person name="Land M."/>
            <person name="Hauser L."/>
            <person name="Markowitz V."/>
            <person name="Cheng J.-F."/>
            <person name="Hugenholtz P."/>
            <person name="Woyke T."/>
            <person name="Wu D."/>
            <person name="Tindall B."/>
            <person name="Pomrenke H."/>
            <person name="Brambilla E."/>
            <person name="Klenk H.-P."/>
            <person name="Eisen J.A."/>
        </authorList>
    </citation>
    <scope>NUCLEOTIDE SEQUENCE [LARGE SCALE GENOMIC DNA]</scope>
    <source>
        <strain evidence="11">ATCC BAA-1392 / DSM 18658 / VKM B-2454 / MOB10</strain>
    </source>
</reference>
<dbReference type="GO" id="GO:0005737">
    <property type="term" value="C:cytoplasm"/>
    <property type="evidence" value="ECO:0007669"/>
    <property type="project" value="UniProtKB-SubCell"/>
</dbReference>
<keyword evidence="3 8" id="KW-0436">Ligase</keyword>
<dbReference type="GO" id="GO:0070062">
    <property type="term" value="C:extracellular exosome"/>
    <property type="evidence" value="ECO:0007669"/>
    <property type="project" value="UniProtKB-ARBA"/>
</dbReference>
<dbReference type="Pfam" id="PF00587">
    <property type="entry name" value="tRNA-synt_2b"/>
    <property type="match status" value="1"/>
</dbReference>
<dbReference type="EC" id="6.1.1.14" evidence="8"/>
<evidence type="ECO:0000256" key="1">
    <source>
        <dbReference type="ARBA" id="ARBA00008226"/>
    </source>
</evidence>
<sequence>MDMDKLVSLCKRRGFIFPSSEIYGGINGFWDYGPLGVELKRNIKEAWWRDNVQMRDDMVGLDCSIIMHPKVWEASGHVGGFSDPMVDCRECKGRFRADQMTALVFTDRSGPQGATNPRPLVFSAIGEREDVERENAKAIEKFKKANAAQADCDPDVIRLDNLAITDELYALVPCPSCKARGTLTRPRSFNLMFETNIGALEDASSKAYLRPETAQGIFANFKNVVDTGRVKTPFGIGQIGKSFRNEINPRNFIFRSREFEQMEIEFFCHPEESAKWYQYWRDQRFQWYVRHGLRSDRLRLREHDANELAFYSTGTADIEYSFPFGVSELEGIANRGSYDLTQHQKFSGKDLSYFDEERWERDKAGLGLTSFKEYVKKREGEPQPGYPYQYIPHVIEPSAGADRATLAFLCEAYNEDEVGGEVRNVLKFHPRLAPIKAAVFPLVRKDGMPEKAEAIYRDLQRHYPVFFDEKGAIGRRYRRQDEAGTPFGITVDGQTLTDDTVTFRDRDSCRQWRVPLAGVVQAVRDLLEGGSVPAADRPAAAEESDAT</sequence>
<organism evidence="10 11">
    <name type="scientific">Singulisphaera acidiphila (strain ATCC BAA-1392 / DSM 18658 / VKM B-2454 / MOB10)</name>
    <dbReference type="NCBI Taxonomy" id="886293"/>
    <lineage>
        <taxon>Bacteria</taxon>
        <taxon>Pseudomonadati</taxon>
        <taxon>Planctomycetota</taxon>
        <taxon>Planctomycetia</taxon>
        <taxon>Isosphaerales</taxon>
        <taxon>Isosphaeraceae</taxon>
        <taxon>Singulisphaera</taxon>
    </lineage>
</organism>
<dbReference type="PANTHER" id="PTHR10745">
    <property type="entry name" value="GLYCYL-TRNA SYNTHETASE/DNA POLYMERASE SUBUNIT GAMMA-2"/>
    <property type="match status" value="1"/>
</dbReference>
<feature type="binding site" evidence="8">
    <location>
        <position position="96"/>
    </location>
    <ligand>
        <name>substrate</name>
    </ligand>
</feature>
<evidence type="ECO:0000313" key="10">
    <source>
        <dbReference type="EMBL" id="AGA29167.1"/>
    </source>
</evidence>
<dbReference type="Pfam" id="PF03129">
    <property type="entry name" value="HGTP_anticodon"/>
    <property type="match status" value="1"/>
</dbReference>
<dbReference type="CDD" id="cd00858">
    <property type="entry name" value="GlyRS_anticodon"/>
    <property type="match status" value="1"/>
</dbReference>
<dbReference type="OrthoDB" id="9760853at2"/>
<dbReference type="InterPro" id="IPR027031">
    <property type="entry name" value="Gly-tRNA_synthase/POLG2"/>
</dbReference>
<dbReference type="GO" id="GO:0015966">
    <property type="term" value="P:diadenosine tetraphosphate biosynthetic process"/>
    <property type="evidence" value="ECO:0007669"/>
    <property type="project" value="UniProtKB-ARBA"/>
</dbReference>
<dbReference type="PROSITE" id="PS50862">
    <property type="entry name" value="AA_TRNA_LIGASE_II"/>
    <property type="match status" value="1"/>
</dbReference>
<dbReference type="GO" id="GO:0004820">
    <property type="term" value="F:glycine-tRNA ligase activity"/>
    <property type="evidence" value="ECO:0007669"/>
    <property type="project" value="UniProtKB-UniRule"/>
</dbReference>
<dbReference type="KEGG" id="saci:Sinac_5013"/>
<dbReference type="CDD" id="cd00774">
    <property type="entry name" value="GlyRS-like_core"/>
    <property type="match status" value="1"/>
</dbReference>
<dbReference type="InterPro" id="IPR045864">
    <property type="entry name" value="aa-tRNA-synth_II/BPL/LPL"/>
</dbReference>
<evidence type="ECO:0000256" key="3">
    <source>
        <dbReference type="ARBA" id="ARBA00022598"/>
    </source>
</evidence>